<name>A0A1S7UHR8_ROSNE</name>
<feature type="signal peptide" evidence="1">
    <location>
        <begin position="1"/>
        <end position="16"/>
    </location>
</feature>
<dbReference type="EMBL" id="DF977446">
    <property type="protein sequence ID" value="GAP82703.2"/>
    <property type="molecule type" value="Genomic_DNA"/>
</dbReference>
<proteinExistence type="predicted"/>
<evidence type="ECO:0000256" key="1">
    <source>
        <dbReference type="SAM" id="SignalP"/>
    </source>
</evidence>
<accession>A0A1S7UHR8</accession>
<keyword evidence="1" id="KW-0732">Signal</keyword>
<reference evidence="2" key="1">
    <citation type="submission" date="2016-03" db="EMBL/GenBank/DDBJ databases">
        <title>Draft genome sequence of Rosellinia necatrix.</title>
        <authorList>
            <person name="Kanematsu S."/>
        </authorList>
    </citation>
    <scope>NUCLEOTIDE SEQUENCE [LARGE SCALE GENOMIC DNA]</scope>
    <source>
        <strain evidence="2">W97</strain>
    </source>
</reference>
<protein>
    <submittedName>
        <fullName evidence="2">Uncharacterized protein</fullName>
    </submittedName>
</protein>
<evidence type="ECO:0000313" key="2">
    <source>
        <dbReference type="EMBL" id="GAP82703.2"/>
    </source>
</evidence>
<dbReference type="OrthoDB" id="4094614at2759"/>
<dbReference type="STRING" id="77044.A0A1S7UHR8"/>
<sequence length="196" mass="19543">MNTFAVAGLLIAGAMANSYPVVPAVTPVLSTPVTSSHASAIPTSTPHVGSSLATAVNNGTAPVWSYFNVTVTSVVVVQELTTRCKEATTLTFNDCEYPATKGELIVVTNCPCTVTTAIPTLTSSICPPGVTKPVIPGPPPVEVAPVPSATPTAVAPGEYPTSSPVIPPIQVGGAEPAGNANALGFILVAAAVALGL</sequence>
<keyword evidence="3" id="KW-1185">Reference proteome</keyword>
<dbReference type="Proteomes" id="UP000054516">
    <property type="component" value="Unassembled WGS sequence"/>
</dbReference>
<feature type="chain" id="PRO_5010562452" evidence="1">
    <location>
        <begin position="17"/>
        <end position="196"/>
    </location>
</feature>
<dbReference type="AlphaFoldDB" id="A0A1S7UHR8"/>
<dbReference type="OMA" id="FNDCEYP"/>
<gene>
    <name evidence="2" type="ORF">SAMD00023353_0102390</name>
</gene>
<organism evidence="2">
    <name type="scientific">Rosellinia necatrix</name>
    <name type="common">White root-rot fungus</name>
    <dbReference type="NCBI Taxonomy" id="77044"/>
    <lineage>
        <taxon>Eukaryota</taxon>
        <taxon>Fungi</taxon>
        <taxon>Dikarya</taxon>
        <taxon>Ascomycota</taxon>
        <taxon>Pezizomycotina</taxon>
        <taxon>Sordariomycetes</taxon>
        <taxon>Xylariomycetidae</taxon>
        <taxon>Xylariales</taxon>
        <taxon>Xylariaceae</taxon>
        <taxon>Rosellinia</taxon>
    </lineage>
</organism>
<evidence type="ECO:0000313" key="3">
    <source>
        <dbReference type="Proteomes" id="UP000054516"/>
    </source>
</evidence>